<name>G0IQY6_BORAP</name>
<dbReference type="Proteomes" id="UP000005216">
    <property type="component" value="Chromosome"/>
</dbReference>
<evidence type="ECO:0000313" key="2">
    <source>
        <dbReference type="Proteomes" id="UP000005216"/>
    </source>
</evidence>
<protein>
    <submittedName>
        <fullName evidence="1">Uncharacterized protein</fullName>
    </submittedName>
</protein>
<gene>
    <name evidence="1" type="ordered locus">BafPKo_0139</name>
</gene>
<proteinExistence type="predicted"/>
<reference evidence="1 2" key="1">
    <citation type="journal article" date="2011" name="J. Bacteriol.">
        <title>Whole-genome sequences of two Borrelia afzelii and two Borrelia garinii Lyme disease agent isolates.</title>
        <authorList>
            <person name="Casjens S.R."/>
            <person name="Mongodin E.F."/>
            <person name="Qiu W.-G."/>
            <person name="Dunn J.J."/>
            <person name="Luft B.J."/>
            <person name="Fraser-Liggett C.M."/>
            <person name="Schutzer S.E."/>
        </authorList>
    </citation>
    <scope>NUCLEOTIDE SEQUENCE [LARGE SCALE GENOMIC DNA]</scope>
    <source>
        <strain evidence="1 2">PKo</strain>
    </source>
</reference>
<accession>G0IQY6</accession>
<sequence length="54" mass="6142">MLILIWGISIPGKRSTFNLEKVYKLIIINNENKINIVIGLPTILFTNIPHLPTN</sequence>
<keyword evidence="2" id="KW-1185">Reference proteome</keyword>
<dbReference type="KEGG" id="bafz:BafPKo_0139"/>
<evidence type="ECO:0000313" key="1">
    <source>
        <dbReference type="EMBL" id="AEL69372.1"/>
    </source>
</evidence>
<dbReference type="EMBL" id="CP002933">
    <property type="protein sequence ID" value="AEL69372.1"/>
    <property type="molecule type" value="Genomic_DNA"/>
</dbReference>
<organism evidence="1 2">
    <name type="scientific">Borreliella afzelii (strain PKo)</name>
    <name type="common">Borrelia afzelii</name>
    <dbReference type="NCBI Taxonomy" id="390236"/>
    <lineage>
        <taxon>Bacteria</taxon>
        <taxon>Pseudomonadati</taxon>
        <taxon>Spirochaetota</taxon>
        <taxon>Spirochaetia</taxon>
        <taxon>Spirochaetales</taxon>
        <taxon>Borreliaceae</taxon>
        <taxon>Borreliella</taxon>
    </lineage>
</organism>
<dbReference type="AlphaFoldDB" id="G0IQY6"/>
<dbReference type="HOGENOM" id="CLU_3040930_0_0_12"/>